<reference evidence="2 3" key="1">
    <citation type="journal article" date="2023" name="Plants (Basel)">
        <title>Bridging the Gap: Combining Genomics and Transcriptomics Approaches to Understand Stylosanthes scabra, an Orphan Legume from the Brazilian Caatinga.</title>
        <authorList>
            <person name="Ferreira-Neto J.R.C."/>
            <person name="da Silva M.D."/>
            <person name="Binneck E."/>
            <person name="de Melo N.F."/>
            <person name="da Silva R.H."/>
            <person name="de Melo A.L.T.M."/>
            <person name="Pandolfi V."/>
            <person name="Bustamante F.O."/>
            <person name="Brasileiro-Vidal A.C."/>
            <person name="Benko-Iseppon A.M."/>
        </authorList>
    </citation>
    <scope>NUCLEOTIDE SEQUENCE [LARGE SCALE GENOMIC DNA]</scope>
    <source>
        <tissue evidence="2">Leaves</tissue>
    </source>
</reference>
<comment type="caution">
    <text evidence="2">The sequence shown here is derived from an EMBL/GenBank/DDBJ whole genome shotgun (WGS) entry which is preliminary data.</text>
</comment>
<feature type="compositionally biased region" description="Polar residues" evidence="1">
    <location>
        <begin position="7"/>
        <end position="23"/>
    </location>
</feature>
<feature type="region of interest" description="Disordered" evidence="1">
    <location>
        <begin position="1"/>
        <end position="34"/>
    </location>
</feature>
<evidence type="ECO:0000256" key="1">
    <source>
        <dbReference type="SAM" id="MobiDB-lite"/>
    </source>
</evidence>
<evidence type="ECO:0000313" key="3">
    <source>
        <dbReference type="Proteomes" id="UP001341840"/>
    </source>
</evidence>
<name>A0ABU6XH57_9FABA</name>
<sequence>MSPLLRKQSSCAPNSPNIGTATSKPPPPSESASHPQLLVAAPLPISSPSQQHRRSIVRVKSAVAVFKHAVFSAAVRLSDVRIFLELLLFLTASDLYYEVAL</sequence>
<organism evidence="2 3">
    <name type="scientific">Stylosanthes scabra</name>
    <dbReference type="NCBI Taxonomy" id="79078"/>
    <lineage>
        <taxon>Eukaryota</taxon>
        <taxon>Viridiplantae</taxon>
        <taxon>Streptophyta</taxon>
        <taxon>Embryophyta</taxon>
        <taxon>Tracheophyta</taxon>
        <taxon>Spermatophyta</taxon>
        <taxon>Magnoliopsida</taxon>
        <taxon>eudicotyledons</taxon>
        <taxon>Gunneridae</taxon>
        <taxon>Pentapetalae</taxon>
        <taxon>rosids</taxon>
        <taxon>fabids</taxon>
        <taxon>Fabales</taxon>
        <taxon>Fabaceae</taxon>
        <taxon>Papilionoideae</taxon>
        <taxon>50 kb inversion clade</taxon>
        <taxon>dalbergioids sensu lato</taxon>
        <taxon>Dalbergieae</taxon>
        <taxon>Pterocarpus clade</taxon>
        <taxon>Stylosanthes</taxon>
    </lineage>
</organism>
<keyword evidence="3" id="KW-1185">Reference proteome</keyword>
<accession>A0ABU6XH57</accession>
<dbReference type="EMBL" id="JASCZI010211831">
    <property type="protein sequence ID" value="MED6196992.1"/>
    <property type="molecule type" value="Genomic_DNA"/>
</dbReference>
<protein>
    <submittedName>
        <fullName evidence="2">Uncharacterized protein</fullName>
    </submittedName>
</protein>
<dbReference type="Proteomes" id="UP001341840">
    <property type="component" value="Unassembled WGS sequence"/>
</dbReference>
<gene>
    <name evidence="2" type="ORF">PIB30_052566</name>
</gene>
<proteinExistence type="predicted"/>
<evidence type="ECO:0000313" key="2">
    <source>
        <dbReference type="EMBL" id="MED6196992.1"/>
    </source>
</evidence>